<dbReference type="RefSeq" id="WP_125429377.1">
    <property type="nucleotide sequence ID" value="NZ_RWIS01000006.1"/>
</dbReference>
<comment type="caution">
    <text evidence="2">The sequence shown here is derived from an EMBL/GenBank/DDBJ whole genome shotgun (WGS) entry which is preliminary data.</text>
</comment>
<feature type="transmembrane region" description="Helical" evidence="1">
    <location>
        <begin position="37"/>
        <end position="61"/>
    </location>
</feature>
<proteinExistence type="predicted"/>
<sequence>MKAFLNASSACSSVRSTNWPDFTDEQLRHRRRRARQMMAMVIGLMLLVVFMAVLSGLYPIALTSAAMLTTLDDYGKKNRSITRELRRRGLR</sequence>
<keyword evidence="1" id="KW-0812">Transmembrane</keyword>
<dbReference type="EMBL" id="RWIS01000006">
    <property type="protein sequence ID" value="RSK33090.1"/>
    <property type="molecule type" value="Genomic_DNA"/>
</dbReference>
<gene>
    <name evidence="2" type="ORF">EI290_10260</name>
</gene>
<reference evidence="2 3" key="1">
    <citation type="submission" date="2018-12" db="EMBL/GenBank/DDBJ databases">
        <authorList>
            <person name="Feng G."/>
            <person name="Zhu H."/>
        </authorList>
    </citation>
    <scope>NUCLEOTIDE SEQUENCE [LARGE SCALE GENOMIC DNA]</scope>
    <source>
        <strain evidence="2 3">9PBR-2</strain>
    </source>
</reference>
<protein>
    <submittedName>
        <fullName evidence="2">Uncharacterized protein</fullName>
    </submittedName>
</protein>
<dbReference type="AlphaFoldDB" id="A0A3R9NNV5"/>
<name>A0A3R9NNV5_9BACT</name>
<dbReference type="Proteomes" id="UP000280066">
    <property type="component" value="Unassembled WGS sequence"/>
</dbReference>
<keyword evidence="3" id="KW-1185">Reference proteome</keyword>
<keyword evidence="1" id="KW-0472">Membrane</keyword>
<organism evidence="2 3">
    <name type="scientific">Hymenobacter metallilatus</name>
    <dbReference type="NCBI Taxonomy" id="2493666"/>
    <lineage>
        <taxon>Bacteria</taxon>
        <taxon>Pseudomonadati</taxon>
        <taxon>Bacteroidota</taxon>
        <taxon>Cytophagia</taxon>
        <taxon>Cytophagales</taxon>
        <taxon>Hymenobacteraceae</taxon>
        <taxon>Hymenobacter</taxon>
    </lineage>
</organism>
<evidence type="ECO:0000313" key="3">
    <source>
        <dbReference type="Proteomes" id="UP000280066"/>
    </source>
</evidence>
<evidence type="ECO:0000313" key="2">
    <source>
        <dbReference type="EMBL" id="RSK33090.1"/>
    </source>
</evidence>
<accession>A0A3R9NNV5</accession>
<evidence type="ECO:0000256" key="1">
    <source>
        <dbReference type="SAM" id="Phobius"/>
    </source>
</evidence>
<keyword evidence="1" id="KW-1133">Transmembrane helix</keyword>